<reference evidence="2 3" key="1">
    <citation type="submission" date="2014-04" db="EMBL/GenBank/DDBJ databases">
        <title>Evolutionary Origins and Diversification of the Mycorrhizal Mutualists.</title>
        <authorList>
            <consortium name="DOE Joint Genome Institute"/>
            <consortium name="Mycorrhizal Genomics Consortium"/>
            <person name="Kohler A."/>
            <person name="Kuo A."/>
            <person name="Nagy L.G."/>
            <person name="Floudas D."/>
            <person name="Copeland A."/>
            <person name="Barry K.W."/>
            <person name="Cichocki N."/>
            <person name="Veneault-Fourrey C."/>
            <person name="LaButti K."/>
            <person name="Lindquist E.A."/>
            <person name="Lipzen A."/>
            <person name="Lundell T."/>
            <person name="Morin E."/>
            <person name="Murat C."/>
            <person name="Riley R."/>
            <person name="Ohm R."/>
            <person name="Sun H."/>
            <person name="Tunlid A."/>
            <person name="Henrissat B."/>
            <person name="Grigoriev I.V."/>
            <person name="Hibbett D.S."/>
            <person name="Martin F."/>
        </authorList>
    </citation>
    <scope>NUCLEOTIDE SEQUENCE [LARGE SCALE GENOMIC DNA]</scope>
    <source>
        <strain evidence="2 3">Koide BX008</strain>
    </source>
</reference>
<dbReference type="OrthoDB" id="2669721at2759"/>
<feature type="region of interest" description="Disordered" evidence="1">
    <location>
        <begin position="1"/>
        <end position="191"/>
    </location>
</feature>
<dbReference type="HOGENOM" id="CLU_007337_0_0_1"/>
<dbReference type="EMBL" id="KN818680">
    <property type="protein sequence ID" value="KIL54628.1"/>
    <property type="molecule type" value="Genomic_DNA"/>
</dbReference>
<feature type="compositionally biased region" description="Acidic residues" evidence="1">
    <location>
        <begin position="156"/>
        <end position="167"/>
    </location>
</feature>
<dbReference type="InParanoid" id="A0A0C2WEW3"/>
<feature type="compositionally biased region" description="Polar residues" evidence="1">
    <location>
        <begin position="80"/>
        <end position="94"/>
    </location>
</feature>
<organism evidence="2 3">
    <name type="scientific">Amanita muscaria (strain Koide BX008)</name>
    <dbReference type="NCBI Taxonomy" id="946122"/>
    <lineage>
        <taxon>Eukaryota</taxon>
        <taxon>Fungi</taxon>
        <taxon>Dikarya</taxon>
        <taxon>Basidiomycota</taxon>
        <taxon>Agaricomycotina</taxon>
        <taxon>Agaricomycetes</taxon>
        <taxon>Agaricomycetidae</taxon>
        <taxon>Agaricales</taxon>
        <taxon>Pluteineae</taxon>
        <taxon>Amanitaceae</taxon>
        <taxon>Amanita</taxon>
    </lineage>
</organism>
<evidence type="ECO:0008006" key="4">
    <source>
        <dbReference type="Google" id="ProtNLM"/>
    </source>
</evidence>
<evidence type="ECO:0000313" key="2">
    <source>
        <dbReference type="EMBL" id="KIL54628.1"/>
    </source>
</evidence>
<feature type="compositionally biased region" description="Basic and acidic residues" evidence="1">
    <location>
        <begin position="1"/>
        <end position="15"/>
    </location>
</feature>
<sequence>MEHPPRKPERPKLCDCPKCVRSSDDGKGKILPPRTYRNHAKHREEAAQARHDAFFERFGPPSVPSSSSANVARRRRRPGQKNNSTTSGPSTGQENAIGRSFSPVDDSMDFQQPLTPPNDPIQRAPSPLDDPISFQCDPGPLDDLLDDELSSPFDPPADEDSEDEDDEVMSHPAREDSEDEDMGRQGVPRLPNSFQIEYDLWSVPDEENPLDDENAGGIPANNSDDNGNAAHNSSPQPTIPMLILANDMIENIKTARLEDDLPDKMLARLRSPPNEPVALDPITETSMGIFNALVSGSERKYNAVRHVLSLHRPTPTILDSYHVVKRKIEQVTGVMQISTQMCINSCIAYTGPLKDLDKCPKCGIDRYKENPKTKKLEPQQQFYTIPLGPQIQALWRTPEGADRMRYRNRKTEEIIQEFDRSKRIPQIEDVFHGTEYLDAHRSKKIGPNDVMLMFSIDGAQLYRDKESDCWFAIWVILNLSPELRYKKKYVLPACFVPGPNKPDNMESFLLPSFRHVSALQKEGLRVYDGHQQSYIISRPFFAFGTADTPALPVLRGSVGHHGNSGCRQSCGMPGRHKPNKPTYYPAVLQPRNYTIAKCNHDDFDIRKLGPPDCAVYQTNLKKVLVSANKTRYAANRLSTGIVRPSICLGFQPDLTIPVPRCFTLDLMHLISLNIPQHIVSIWRNTSEIKIDYEQGAKPDFIVLDDENVWQRHGKQVVSTHHYLPASFDRLPRDPAKKINSGYKAIEWLNYFWVLGPALFWVVLPRTLWMHYCKLVSGIRLLHQRVITDEDLRRAHQYLNEWELEFEVFYYQRQVSRLHLVRPCVHAVLHAARETVRCGPLNLLAQWVLENLIGNLGREVHQHSNPFMNLSQRGLLRAQIIALNSVVPDLDPEPPLPRGAQPIGDGYVLLTAHDKKFHTIIDEKELSALSQFFEKHDKPGHQRIINGKYSLKRWARLSLPNGQIARCAWKEIENNLSRISRNVKFQLDGFTYFAEVQYFFRVKIGEESDSDSDSDSNSEDSGWYNLAMVSVYSDAIQNHLDDSFGTLRVVEYEGKGLLEVIDAKSICAVVAMVPFILTEQEKTIPAICEHYSRCFFVGEKPFLDFTSTTGPLQQECSAEIQTT</sequence>
<feature type="compositionally biased region" description="Acidic residues" evidence="1">
    <location>
        <begin position="204"/>
        <end position="214"/>
    </location>
</feature>
<protein>
    <recommendedName>
        <fullName evidence="4">Transposase family Tnp2 protein</fullName>
    </recommendedName>
</protein>
<keyword evidence="3" id="KW-1185">Reference proteome</keyword>
<dbReference type="STRING" id="946122.A0A0C2WEW3"/>
<dbReference type="Proteomes" id="UP000054549">
    <property type="component" value="Unassembled WGS sequence"/>
</dbReference>
<dbReference type="PANTHER" id="PTHR46579">
    <property type="entry name" value="F5/8 TYPE C DOMAIN-CONTAINING PROTEIN-RELATED"/>
    <property type="match status" value="1"/>
</dbReference>
<evidence type="ECO:0000313" key="3">
    <source>
        <dbReference type="Proteomes" id="UP000054549"/>
    </source>
</evidence>
<name>A0A0C2WEW3_AMAMK</name>
<dbReference type="AlphaFoldDB" id="A0A0C2WEW3"/>
<feature type="region of interest" description="Disordered" evidence="1">
    <location>
        <begin position="204"/>
        <end position="237"/>
    </location>
</feature>
<evidence type="ECO:0000256" key="1">
    <source>
        <dbReference type="SAM" id="MobiDB-lite"/>
    </source>
</evidence>
<dbReference type="Pfam" id="PF02992">
    <property type="entry name" value="Transposase_21"/>
    <property type="match status" value="1"/>
</dbReference>
<dbReference type="PANTHER" id="PTHR46579:SF1">
    <property type="entry name" value="F5_8 TYPE C DOMAIN-CONTAINING PROTEIN"/>
    <property type="match status" value="1"/>
</dbReference>
<dbReference type="InterPro" id="IPR004242">
    <property type="entry name" value="Transposase_21"/>
</dbReference>
<gene>
    <name evidence="2" type="ORF">M378DRAFT_18716</name>
</gene>
<feature type="compositionally biased region" description="Basic and acidic residues" evidence="1">
    <location>
        <begin position="42"/>
        <end position="55"/>
    </location>
</feature>
<proteinExistence type="predicted"/>
<accession>A0A0C2WEW3</accession>
<feature type="compositionally biased region" description="Polar residues" evidence="1">
    <location>
        <begin position="220"/>
        <end position="236"/>
    </location>
</feature>